<dbReference type="InterPro" id="IPR001480">
    <property type="entry name" value="Bulb-type_lectin_dom"/>
</dbReference>
<keyword evidence="7" id="KW-1185">Reference proteome</keyword>
<dbReference type="InterPro" id="IPR051343">
    <property type="entry name" value="G-type_lectin_kinases/EP1-like"/>
</dbReference>
<dbReference type="PANTHER" id="PTHR47976:SF30">
    <property type="entry name" value="RECEPTOR-LIKE SERINE_THREONINE-PROTEIN KINASE"/>
    <property type="match status" value="1"/>
</dbReference>
<protein>
    <recommendedName>
        <fullName evidence="5">Bulb-type lectin domain-containing protein</fullName>
    </recommendedName>
</protein>
<dbReference type="PROSITE" id="PS50927">
    <property type="entry name" value="BULB_LECTIN"/>
    <property type="match status" value="1"/>
</dbReference>
<keyword evidence="2" id="KW-1015">Disulfide bond</keyword>
<feature type="domain" description="Bulb-type lectin" evidence="5">
    <location>
        <begin position="51"/>
        <end position="178"/>
    </location>
</feature>
<dbReference type="SUPFAM" id="SSF51110">
    <property type="entry name" value="alpha-D-mannose-specific plant lectins"/>
    <property type="match status" value="1"/>
</dbReference>
<evidence type="ECO:0000256" key="2">
    <source>
        <dbReference type="ARBA" id="ARBA00023157"/>
    </source>
</evidence>
<evidence type="ECO:0000256" key="1">
    <source>
        <dbReference type="ARBA" id="ARBA00022729"/>
    </source>
</evidence>
<comment type="caution">
    <text evidence="6">The sequence shown here is derived from an EMBL/GenBank/DDBJ whole genome shotgun (WGS) entry which is preliminary data.</text>
</comment>
<gene>
    <name evidence="6" type="ORF">CCACVL1_01992</name>
</gene>
<sequence length="408" mass="44607">MVPGWKTRNSAAALVIVTTLLISSCSFLVNAQDVSYPSVAYPSNSWLNVPVFDFSIWDSAGVRPILITGTFVCGFHCRVPKFDNCLFAISIFQANTSDGNNLSSAPKIVWSGNRNQPVRLRASLQLSGNGDLMLQDVDGTPVWNTNTTGKFVSGLKLTEEGNLVLYDGNNETVWQSFDHQTDTLVPGQALFSGQKLTANVSTSNSSSGLYSLTIVNDSLIAFLEPDAQQTYFGPLKVKTYEPGQSKALYSNGSFGPFLLPSTSAPQFIKLEADGYLRAYQLRESKWEQVSDLFINSTGPCDIPSVCGKYGLCSNGSCRCPDAKDKDSVVYLSQVSEDPSLGCSLKRPVSCRPSDHDHSHSLVELKDFDYFNFAPQIKDTDRENCKEACLKECSCKAAIYREQSNSSIG</sequence>
<name>A0A1R3KDR8_COCAP</name>
<feature type="chain" id="PRO_5012322647" description="Bulb-type lectin domain-containing protein" evidence="4">
    <location>
        <begin position="32"/>
        <end position="408"/>
    </location>
</feature>
<dbReference type="Gene3D" id="2.90.10.10">
    <property type="entry name" value="Bulb-type lectin domain"/>
    <property type="match status" value="1"/>
</dbReference>
<dbReference type="OrthoDB" id="4062651at2759"/>
<dbReference type="Proteomes" id="UP000188268">
    <property type="component" value="Unassembled WGS sequence"/>
</dbReference>
<dbReference type="PROSITE" id="PS51257">
    <property type="entry name" value="PROKAR_LIPOPROTEIN"/>
    <property type="match status" value="1"/>
</dbReference>
<dbReference type="AlphaFoldDB" id="A0A1R3KDR8"/>
<proteinExistence type="predicted"/>
<dbReference type="PANTHER" id="PTHR47976">
    <property type="entry name" value="G-TYPE LECTIN S-RECEPTOR-LIKE SERINE/THREONINE-PROTEIN KINASE SD2-5"/>
    <property type="match status" value="1"/>
</dbReference>
<evidence type="ECO:0000313" key="7">
    <source>
        <dbReference type="Proteomes" id="UP000188268"/>
    </source>
</evidence>
<dbReference type="InterPro" id="IPR036426">
    <property type="entry name" value="Bulb-type_lectin_dom_sf"/>
</dbReference>
<dbReference type="CDD" id="cd00028">
    <property type="entry name" value="B_lectin"/>
    <property type="match status" value="1"/>
</dbReference>
<evidence type="ECO:0000259" key="5">
    <source>
        <dbReference type="PROSITE" id="PS50927"/>
    </source>
</evidence>
<feature type="non-terminal residue" evidence="6">
    <location>
        <position position="408"/>
    </location>
</feature>
<accession>A0A1R3KDR8</accession>
<evidence type="ECO:0000256" key="4">
    <source>
        <dbReference type="SAM" id="SignalP"/>
    </source>
</evidence>
<dbReference type="Pfam" id="PF01453">
    <property type="entry name" value="B_lectin"/>
    <property type="match status" value="1"/>
</dbReference>
<dbReference type="EMBL" id="AWWV01005457">
    <property type="protein sequence ID" value="OMP05226.1"/>
    <property type="molecule type" value="Genomic_DNA"/>
</dbReference>
<dbReference type="SMART" id="SM00108">
    <property type="entry name" value="B_lectin"/>
    <property type="match status" value="1"/>
</dbReference>
<keyword evidence="3" id="KW-0325">Glycoprotein</keyword>
<dbReference type="STRING" id="210143.A0A1R3KDR8"/>
<keyword evidence="1 4" id="KW-0732">Signal</keyword>
<reference evidence="6 7" key="1">
    <citation type="submission" date="2013-09" db="EMBL/GenBank/DDBJ databases">
        <title>Corchorus capsularis genome sequencing.</title>
        <authorList>
            <person name="Alam M."/>
            <person name="Haque M.S."/>
            <person name="Islam M.S."/>
            <person name="Emdad E.M."/>
            <person name="Islam M.M."/>
            <person name="Ahmed B."/>
            <person name="Halim A."/>
            <person name="Hossen Q.M.M."/>
            <person name="Hossain M.Z."/>
            <person name="Ahmed R."/>
            <person name="Khan M.M."/>
            <person name="Islam R."/>
            <person name="Rashid M.M."/>
            <person name="Khan S.A."/>
            <person name="Rahman M.S."/>
            <person name="Alam M."/>
        </authorList>
    </citation>
    <scope>NUCLEOTIDE SEQUENCE [LARGE SCALE GENOMIC DNA]</scope>
    <source>
        <strain evidence="7">cv. CVL-1</strain>
        <tissue evidence="6">Whole seedling</tissue>
    </source>
</reference>
<evidence type="ECO:0000313" key="6">
    <source>
        <dbReference type="EMBL" id="OMP05226.1"/>
    </source>
</evidence>
<organism evidence="6 7">
    <name type="scientific">Corchorus capsularis</name>
    <name type="common">Jute</name>
    <dbReference type="NCBI Taxonomy" id="210143"/>
    <lineage>
        <taxon>Eukaryota</taxon>
        <taxon>Viridiplantae</taxon>
        <taxon>Streptophyta</taxon>
        <taxon>Embryophyta</taxon>
        <taxon>Tracheophyta</taxon>
        <taxon>Spermatophyta</taxon>
        <taxon>Magnoliopsida</taxon>
        <taxon>eudicotyledons</taxon>
        <taxon>Gunneridae</taxon>
        <taxon>Pentapetalae</taxon>
        <taxon>rosids</taxon>
        <taxon>malvids</taxon>
        <taxon>Malvales</taxon>
        <taxon>Malvaceae</taxon>
        <taxon>Grewioideae</taxon>
        <taxon>Apeibeae</taxon>
        <taxon>Corchorus</taxon>
    </lineage>
</organism>
<evidence type="ECO:0000256" key="3">
    <source>
        <dbReference type="ARBA" id="ARBA00023180"/>
    </source>
</evidence>
<feature type="signal peptide" evidence="4">
    <location>
        <begin position="1"/>
        <end position="31"/>
    </location>
</feature>